<dbReference type="InParanoid" id="S8EGG3"/>
<feature type="compositionally biased region" description="Acidic residues" evidence="1">
    <location>
        <begin position="607"/>
        <end position="626"/>
    </location>
</feature>
<dbReference type="OrthoDB" id="2795925at2759"/>
<feature type="non-terminal residue" evidence="2">
    <location>
        <position position="1"/>
    </location>
</feature>
<evidence type="ECO:0000256" key="1">
    <source>
        <dbReference type="SAM" id="MobiDB-lite"/>
    </source>
</evidence>
<sequence>HNLNDIKTVFHPRTGKDPLVQSLEDYNRSETQTRVPPKPTEDPWKPYKTRLDFEVSEFALSAYLNKDHVEKLILLLNIAATGQDKLTITNNTELVKIRESASSLLTPFKKTELEIPFEGKAHKYPFWGRDLWDWGMDLLLEPRLTPHWNFDSIRLFKWNGVKWVRFRHEPWTADMMWNVQSSLPDGGTPFGFIIYADKTKLSSFGTEKGYPVLVRCAHLPIEIRNGAGIGGGALVGWLPLVPEGTAEDKNRDFVDHKRVVWHTAFYELCRKVEPMSHVGVTCNIPGLGKKTFYPYIAMLAADYEEQCTMVLIRGGHQSIHNCTVCVVSSEDLTKLEEHALLRTQEGTMQILKMAKERNKTQGEALLKEYGLRNLANVFFRMKNSDPYKAISWDKLHAFSLGLFGAHIWPEIVQLVKDLSREDHREVDELANEFPRWRGLTHFKQVIGIAFNDGSKFEDLSKIVPYIVHNAIATVKGSEGYLLLCLLHKFLELDMLYSFRIQTDDTIALIRDKTTEFSHSLEEYQQKSNGKKNWNFPKIHSHQHGPDDIEAKGITANYNTKPYEKMHGSFKKTYLRCCNKRNVAPQILTREHDKAVIDIIRANVDDYDEYNNMEAEEDDDDDEEDDEKIQARPRARHRQIYERPLKIEDHLILGSAQRPTSIEALGASNPVCKDLHLLLNHYFEEVGTTTSNGQKIKVTPKHQIIEYRFLKVNYQSQETWTQTTDYLRCNPLFYGQPRYDHAILAMEDGDIFSKLLFMFAILLEGVCHPMVLVSPLDGDVIVQEKDEDLGFYRICPGNEPVELFSARDIIRGALVTIDKGTPGESFVVDTDPDMFCRLNSLRHTRFNV</sequence>
<dbReference type="Proteomes" id="UP000015241">
    <property type="component" value="Unassembled WGS sequence"/>
</dbReference>
<dbReference type="AlphaFoldDB" id="S8EGG3"/>
<feature type="region of interest" description="Disordered" evidence="1">
    <location>
        <begin position="607"/>
        <end position="635"/>
    </location>
</feature>
<proteinExistence type="predicted"/>
<gene>
    <name evidence="2" type="ORF">FOMPIDRAFT_1118659</name>
</gene>
<dbReference type="STRING" id="743788.S8EGG3"/>
<evidence type="ECO:0000313" key="3">
    <source>
        <dbReference type="Proteomes" id="UP000015241"/>
    </source>
</evidence>
<keyword evidence="3" id="KW-1185">Reference proteome</keyword>
<name>S8EGG3_FOMSC</name>
<dbReference type="Pfam" id="PF18759">
    <property type="entry name" value="Plavaka"/>
    <property type="match status" value="1"/>
</dbReference>
<dbReference type="InterPro" id="IPR041078">
    <property type="entry name" value="Plavaka"/>
</dbReference>
<dbReference type="eggNOG" id="ENOG502SIW4">
    <property type="taxonomic scope" value="Eukaryota"/>
</dbReference>
<accession>S8EGG3</accession>
<organism evidence="2 3">
    <name type="scientific">Fomitopsis schrenkii</name>
    <name type="common">Brown rot fungus</name>
    <dbReference type="NCBI Taxonomy" id="2126942"/>
    <lineage>
        <taxon>Eukaryota</taxon>
        <taxon>Fungi</taxon>
        <taxon>Dikarya</taxon>
        <taxon>Basidiomycota</taxon>
        <taxon>Agaricomycotina</taxon>
        <taxon>Agaricomycetes</taxon>
        <taxon>Polyporales</taxon>
        <taxon>Fomitopsis</taxon>
    </lineage>
</organism>
<evidence type="ECO:0000313" key="2">
    <source>
        <dbReference type="EMBL" id="EPT02279.1"/>
    </source>
</evidence>
<dbReference type="EMBL" id="KE504136">
    <property type="protein sequence ID" value="EPT02279.1"/>
    <property type="molecule type" value="Genomic_DNA"/>
</dbReference>
<dbReference type="HOGENOM" id="CLU_009122_0_0_1"/>
<protein>
    <submittedName>
        <fullName evidence="2">Uncharacterized protein</fullName>
    </submittedName>
</protein>
<reference evidence="2 3" key="1">
    <citation type="journal article" date="2012" name="Science">
        <title>The Paleozoic origin of enzymatic lignin decomposition reconstructed from 31 fungal genomes.</title>
        <authorList>
            <person name="Floudas D."/>
            <person name="Binder M."/>
            <person name="Riley R."/>
            <person name="Barry K."/>
            <person name="Blanchette R.A."/>
            <person name="Henrissat B."/>
            <person name="Martinez A.T."/>
            <person name="Otillar R."/>
            <person name="Spatafora J.W."/>
            <person name="Yadav J.S."/>
            <person name="Aerts A."/>
            <person name="Benoit I."/>
            <person name="Boyd A."/>
            <person name="Carlson A."/>
            <person name="Copeland A."/>
            <person name="Coutinho P.M."/>
            <person name="de Vries R.P."/>
            <person name="Ferreira P."/>
            <person name="Findley K."/>
            <person name="Foster B."/>
            <person name="Gaskell J."/>
            <person name="Glotzer D."/>
            <person name="Gorecki P."/>
            <person name="Heitman J."/>
            <person name="Hesse C."/>
            <person name="Hori C."/>
            <person name="Igarashi K."/>
            <person name="Jurgens J.A."/>
            <person name="Kallen N."/>
            <person name="Kersten P."/>
            <person name="Kohler A."/>
            <person name="Kuees U."/>
            <person name="Kumar T.K.A."/>
            <person name="Kuo A."/>
            <person name="LaButti K."/>
            <person name="Larrondo L.F."/>
            <person name="Lindquist E."/>
            <person name="Ling A."/>
            <person name="Lombard V."/>
            <person name="Lucas S."/>
            <person name="Lundell T."/>
            <person name="Martin R."/>
            <person name="McLaughlin D.J."/>
            <person name="Morgenstern I."/>
            <person name="Morin E."/>
            <person name="Murat C."/>
            <person name="Nagy L.G."/>
            <person name="Nolan M."/>
            <person name="Ohm R.A."/>
            <person name="Patyshakuliyeva A."/>
            <person name="Rokas A."/>
            <person name="Ruiz-Duenas F.J."/>
            <person name="Sabat G."/>
            <person name="Salamov A."/>
            <person name="Samejima M."/>
            <person name="Schmutz J."/>
            <person name="Slot J.C."/>
            <person name="St John F."/>
            <person name="Stenlid J."/>
            <person name="Sun H."/>
            <person name="Sun S."/>
            <person name="Syed K."/>
            <person name="Tsang A."/>
            <person name="Wiebenga A."/>
            <person name="Young D."/>
            <person name="Pisabarro A."/>
            <person name="Eastwood D.C."/>
            <person name="Martin F."/>
            <person name="Cullen D."/>
            <person name="Grigoriev I.V."/>
            <person name="Hibbett D.S."/>
        </authorList>
    </citation>
    <scope>NUCLEOTIDE SEQUENCE</scope>
    <source>
        <strain evidence="3">FP-58527</strain>
    </source>
</reference>